<reference evidence="1" key="1">
    <citation type="submission" date="2021-06" db="EMBL/GenBank/DDBJ databases">
        <authorList>
            <person name="Kallberg Y."/>
            <person name="Tangrot J."/>
            <person name="Rosling A."/>
        </authorList>
    </citation>
    <scope>NUCLEOTIDE SEQUENCE</scope>
    <source>
        <strain evidence="1">AU212A</strain>
    </source>
</reference>
<keyword evidence="2" id="KW-1185">Reference proteome</keyword>
<dbReference type="EMBL" id="CAJVPM010003164">
    <property type="protein sequence ID" value="CAG8497447.1"/>
    <property type="molecule type" value="Genomic_DNA"/>
</dbReference>
<evidence type="ECO:0000313" key="1">
    <source>
        <dbReference type="EMBL" id="CAG8497447.1"/>
    </source>
</evidence>
<dbReference type="Proteomes" id="UP000789860">
    <property type="component" value="Unassembled WGS sequence"/>
</dbReference>
<proteinExistence type="predicted"/>
<gene>
    <name evidence="1" type="ORF">SCALOS_LOCUS3090</name>
</gene>
<feature type="non-terminal residue" evidence="1">
    <location>
        <position position="1"/>
    </location>
</feature>
<sequence length="82" mass="9665">MVADALSRKSEVNTIMEVSIKEDIYERIKEEYKENTYLKRILKALEDPKSEEAKRLGKQVGRFELKESELLFFKEGAEEPRL</sequence>
<evidence type="ECO:0000313" key="2">
    <source>
        <dbReference type="Proteomes" id="UP000789860"/>
    </source>
</evidence>
<organism evidence="1 2">
    <name type="scientific">Scutellospora calospora</name>
    <dbReference type="NCBI Taxonomy" id="85575"/>
    <lineage>
        <taxon>Eukaryota</taxon>
        <taxon>Fungi</taxon>
        <taxon>Fungi incertae sedis</taxon>
        <taxon>Mucoromycota</taxon>
        <taxon>Glomeromycotina</taxon>
        <taxon>Glomeromycetes</taxon>
        <taxon>Diversisporales</taxon>
        <taxon>Gigasporaceae</taxon>
        <taxon>Scutellospora</taxon>
    </lineage>
</organism>
<feature type="non-terminal residue" evidence="1">
    <location>
        <position position="82"/>
    </location>
</feature>
<comment type="caution">
    <text evidence="1">The sequence shown here is derived from an EMBL/GenBank/DDBJ whole genome shotgun (WGS) entry which is preliminary data.</text>
</comment>
<protein>
    <submittedName>
        <fullName evidence="1">5691_t:CDS:1</fullName>
    </submittedName>
</protein>
<name>A0ACA9KZB4_9GLOM</name>
<accession>A0ACA9KZB4</accession>